<dbReference type="AlphaFoldDB" id="A0AAT9GQ44"/>
<dbReference type="EMBL" id="AP031322">
    <property type="protein sequence ID" value="BFH72962.1"/>
    <property type="molecule type" value="Genomic_DNA"/>
</dbReference>
<keyword evidence="1" id="KW-1133">Transmembrane helix</keyword>
<feature type="transmembrane region" description="Helical" evidence="1">
    <location>
        <begin position="63"/>
        <end position="83"/>
    </location>
</feature>
<dbReference type="RefSeq" id="WP_369611148.1">
    <property type="nucleotide sequence ID" value="NZ_AP031322.1"/>
</dbReference>
<reference evidence="2" key="1">
    <citation type="submission" date="2024-03" db="EMBL/GenBank/DDBJ databases">
        <title>Complete genome sequence of Sulfurisphaera javensis strain KD-1.</title>
        <authorList>
            <person name="Sakai H."/>
            <person name="Nur N."/>
            <person name="Suwanto A."/>
            <person name="Kurosawa N."/>
        </authorList>
    </citation>
    <scope>NUCLEOTIDE SEQUENCE</scope>
    <source>
        <strain evidence="2">KD-1</strain>
    </source>
</reference>
<dbReference type="KEGG" id="sjv:SJAV_09060"/>
<keyword evidence="1" id="KW-0812">Transmembrane</keyword>
<evidence type="ECO:0000313" key="2">
    <source>
        <dbReference type="EMBL" id="BFH72962.1"/>
    </source>
</evidence>
<keyword evidence="1" id="KW-0472">Membrane</keyword>
<accession>A0AAT9GQ44</accession>
<sequence>MAIIAGLVFLFYPLTIPSISPIISLIISPAEGIIQLIVLGAFIAFVLPIRTKVAGINLMQVRKLGIITAIGYLVFSLLPYAFIVPFPQTYIGLIIAFNVLNGAVAGGVATFLS</sequence>
<gene>
    <name evidence="2" type="ORF">SJAV_09060</name>
</gene>
<feature type="transmembrane region" description="Helical" evidence="1">
    <location>
        <begin position="7"/>
        <end position="27"/>
    </location>
</feature>
<protein>
    <recommendedName>
        <fullName evidence="3">MFS transporter</fullName>
    </recommendedName>
</protein>
<feature type="transmembrane region" description="Helical" evidence="1">
    <location>
        <begin position="33"/>
        <end position="51"/>
    </location>
</feature>
<name>A0AAT9GQ44_9CREN</name>
<evidence type="ECO:0000256" key="1">
    <source>
        <dbReference type="SAM" id="Phobius"/>
    </source>
</evidence>
<proteinExistence type="predicted"/>
<dbReference type="GeneID" id="92353837"/>
<organism evidence="2">
    <name type="scientific">Sulfurisphaera javensis</name>
    <dbReference type="NCBI Taxonomy" id="2049879"/>
    <lineage>
        <taxon>Archaea</taxon>
        <taxon>Thermoproteota</taxon>
        <taxon>Thermoprotei</taxon>
        <taxon>Sulfolobales</taxon>
        <taxon>Sulfolobaceae</taxon>
        <taxon>Sulfurisphaera</taxon>
    </lineage>
</organism>
<feature type="transmembrane region" description="Helical" evidence="1">
    <location>
        <begin position="89"/>
        <end position="112"/>
    </location>
</feature>
<evidence type="ECO:0008006" key="3">
    <source>
        <dbReference type="Google" id="ProtNLM"/>
    </source>
</evidence>